<dbReference type="Proteomes" id="UP001239111">
    <property type="component" value="Chromosome 1"/>
</dbReference>
<gene>
    <name evidence="1" type="ORF">QAD02_018732</name>
</gene>
<protein>
    <submittedName>
        <fullName evidence="1">Uncharacterized protein</fullName>
    </submittedName>
</protein>
<accession>A0ACC2PHP2</accession>
<comment type="caution">
    <text evidence="1">The sequence shown here is derived from an EMBL/GenBank/DDBJ whole genome shotgun (WGS) entry which is preliminary data.</text>
</comment>
<name>A0ACC2PHP2_9HYME</name>
<organism evidence="1 2">
    <name type="scientific">Eretmocerus hayati</name>
    <dbReference type="NCBI Taxonomy" id="131215"/>
    <lineage>
        <taxon>Eukaryota</taxon>
        <taxon>Metazoa</taxon>
        <taxon>Ecdysozoa</taxon>
        <taxon>Arthropoda</taxon>
        <taxon>Hexapoda</taxon>
        <taxon>Insecta</taxon>
        <taxon>Pterygota</taxon>
        <taxon>Neoptera</taxon>
        <taxon>Endopterygota</taxon>
        <taxon>Hymenoptera</taxon>
        <taxon>Apocrita</taxon>
        <taxon>Proctotrupomorpha</taxon>
        <taxon>Chalcidoidea</taxon>
        <taxon>Aphelinidae</taxon>
        <taxon>Aphelininae</taxon>
        <taxon>Eretmocerus</taxon>
    </lineage>
</organism>
<keyword evidence="2" id="KW-1185">Reference proteome</keyword>
<evidence type="ECO:0000313" key="2">
    <source>
        <dbReference type="Proteomes" id="UP001239111"/>
    </source>
</evidence>
<evidence type="ECO:0000313" key="1">
    <source>
        <dbReference type="EMBL" id="KAJ8682940.1"/>
    </source>
</evidence>
<sequence length="617" mass="69183">MSLSALMPSAFLGWSLIPLLGIGLTVFRYSKVDPETHPINQRELLRTYDFIIVGGGSAGAVVASRLSEIADWKILLLEAGPDENEVSDVPALTGYMQLSEFDWMYKTAPPTNSAYCLAMVGDRCNWPRGKVLGGSSVLNAMVYVRGNRRDYDNWEAMGNPGWNYEEVLPYFLKSEDNRNPYLSQTPYHRSGGYLTVQEAPWRTPLAIAFLQAGAELGYSNQDINGANQTGFMLTQATIRRGSRCSTAKAFLRPVRNRPNLHIAMKAQALRITFNENKRATGIEFLRNGRKQIVRVRREVIMSAGAIGSPQILMLSGIGPREHLEELGIDVISDLRVGDHLQDHVGLGGLTFLVNEPITFKKDRFQTPGVMMEYVLNERGPMTSQGVEGLAFVNTRYANPLDDFPDMQFHFAPSSISSDGGDQIKKITGIRDKVYNTMYKPIQEAEAWSILPLLLRPKSSGWIRLTSKNPMVHPKIVPNYFTHKEDVDILVDGIRIAMQISNSSAFQRFGSRPLTIKMPGCERFEFDTYEYWECAIRHFTFTIYHPTGTCKMGPKYDETAVVDARLRVYGVKGLRVVDASIMPEIVSGNPNAPVIMIGEKASDMIKEDWGIMTRRGKR</sequence>
<proteinExistence type="predicted"/>
<dbReference type="EMBL" id="CM056741">
    <property type="protein sequence ID" value="KAJ8682940.1"/>
    <property type="molecule type" value="Genomic_DNA"/>
</dbReference>
<reference evidence="1" key="1">
    <citation type="submission" date="2023-04" db="EMBL/GenBank/DDBJ databases">
        <title>A chromosome-level genome assembly of the parasitoid wasp Eretmocerus hayati.</title>
        <authorList>
            <person name="Zhong Y."/>
            <person name="Liu S."/>
            <person name="Liu Y."/>
        </authorList>
    </citation>
    <scope>NUCLEOTIDE SEQUENCE</scope>
    <source>
        <strain evidence="1">ZJU_SS_LIU_2023</strain>
    </source>
</reference>